<organism evidence="1 2">
    <name type="scientific">Acetobacter ghanensis</name>
    <dbReference type="NCBI Taxonomy" id="431306"/>
    <lineage>
        <taxon>Bacteria</taxon>
        <taxon>Pseudomonadati</taxon>
        <taxon>Pseudomonadota</taxon>
        <taxon>Alphaproteobacteria</taxon>
        <taxon>Acetobacterales</taxon>
        <taxon>Acetobacteraceae</taxon>
        <taxon>Acetobacter</taxon>
    </lineage>
</organism>
<evidence type="ECO:0000313" key="2">
    <source>
        <dbReference type="Proteomes" id="UP000657200"/>
    </source>
</evidence>
<accession>A0ABX0KUG9</accession>
<evidence type="ECO:0000313" key="1">
    <source>
        <dbReference type="EMBL" id="NHO40162.1"/>
    </source>
</evidence>
<dbReference type="EMBL" id="WOTE01000007">
    <property type="protein sequence ID" value="NHO40162.1"/>
    <property type="molecule type" value="Genomic_DNA"/>
</dbReference>
<proteinExistence type="predicted"/>
<gene>
    <name evidence="1" type="ORF">GOB80_10825</name>
</gene>
<protein>
    <submittedName>
        <fullName evidence="1">Uncharacterized protein</fullName>
    </submittedName>
</protein>
<reference evidence="1 2" key="1">
    <citation type="journal article" date="2020" name="Int. J. Syst. Evol. Microbiol.">
        <title>Novel acetic acid bacteria from cider fermentations: Acetobacter conturbans sp. nov. and Acetobacter fallax sp. nov.</title>
        <authorList>
            <person name="Sombolestani A.S."/>
            <person name="Cleenwerck I."/>
            <person name="Cnockaert M."/>
            <person name="Borremans W."/>
            <person name="Wieme A.D."/>
            <person name="De Vuyst L."/>
            <person name="Vandamme P."/>
        </authorList>
    </citation>
    <scope>NUCLEOTIDE SEQUENCE [LARGE SCALE GENOMIC DNA]</scope>
    <source>
        <strain evidence="1 2">LMG 23848</strain>
    </source>
</reference>
<comment type="caution">
    <text evidence="1">The sequence shown here is derived from an EMBL/GenBank/DDBJ whole genome shotgun (WGS) entry which is preliminary data.</text>
</comment>
<keyword evidence="2" id="KW-1185">Reference proteome</keyword>
<dbReference type="Proteomes" id="UP000657200">
    <property type="component" value="Unassembled WGS sequence"/>
</dbReference>
<name>A0ABX0KUG9_9PROT</name>
<sequence length="84" mass="9074">MVQGATLRGFPDRLDTEKMHTAAEDIRVKGWKWVETALSFPRGPTQQPAASALYGRPCGGGRPEFGQDVIPMSICRVVTALSAS</sequence>